<accession>A0A8J9V712</accession>
<feature type="signal peptide" evidence="1">
    <location>
        <begin position="1"/>
        <end position="18"/>
    </location>
</feature>
<reference evidence="2" key="1">
    <citation type="submission" date="2022-01" db="EMBL/GenBank/DDBJ databases">
        <authorList>
            <person name="Braso-Vives M."/>
        </authorList>
    </citation>
    <scope>NUCLEOTIDE SEQUENCE</scope>
</reference>
<gene>
    <name evidence="2" type="primary">Hypp144</name>
    <name evidence="2" type="ORF">BLAG_LOCUS389</name>
</gene>
<feature type="chain" id="PRO_5035426368" evidence="1">
    <location>
        <begin position="19"/>
        <end position="76"/>
    </location>
</feature>
<organism evidence="2 3">
    <name type="scientific">Branchiostoma lanceolatum</name>
    <name type="common">Common lancelet</name>
    <name type="synonym">Amphioxus lanceolatum</name>
    <dbReference type="NCBI Taxonomy" id="7740"/>
    <lineage>
        <taxon>Eukaryota</taxon>
        <taxon>Metazoa</taxon>
        <taxon>Chordata</taxon>
        <taxon>Cephalochordata</taxon>
        <taxon>Leptocardii</taxon>
        <taxon>Amphioxiformes</taxon>
        <taxon>Branchiostomatidae</taxon>
        <taxon>Branchiostoma</taxon>
    </lineage>
</organism>
<evidence type="ECO:0000313" key="3">
    <source>
        <dbReference type="Proteomes" id="UP000838412"/>
    </source>
</evidence>
<proteinExistence type="predicted"/>
<sequence>MVLWSVCVLFNTCLHVMAFVAGGVTDRGCPPSRQALPRFCAQCCSCWTELGTGGLTAGEEAEEDLLCAAKEPEFPD</sequence>
<evidence type="ECO:0000256" key="1">
    <source>
        <dbReference type="SAM" id="SignalP"/>
    </source>
</evidence>
<dbReference type="EMBL" id="OV696686">
    <property type="protein sequence ID" value="CAH1227039.1"/>
    <property type="molecule type" value="Genomic_DNA"/>
</dbReference>
<protein>
    <submittedName>
        <fullName evidence="2">Hypp144 protein</fullName>
    </submittedName>
</protein>
<name>A0A8J9V712_BRALA</name>
<dbReference type="Proteomes" id="UP000838412">
    <property type="component" value="Chromosome 1"/>
</dbReference>
<keyword evidence="1" id="KW-0732">Signal</keyword>
<keyword evidence="3" id="KW-1185">Reference proteome</keyword>
<dbReference type="AlphaFoldDB" id="A0A8J9V712"/>
<evidence type="ECO:0000313" key="2">
    <source>
        <dbReference type="EMBL" id="CAH1227039.1"/>
    </source>
</evidence>